<evidence type="ECO:0000313" key="1">
    <source>
        <dbReference type="EMBL" id="ABO09345.1"/>
    </source>
</evidence>
<dbReference type="HOGENOM" id="CLU_108823_3_0_2"/>
<dbReference type="KEGG" id="pcl:Pcal_1929"/>
<dbReference type="PANTHER" id="PTHR41247:SF1">
    <property type="entry name" value="HTH-TYPE TRANSCRIPTIONAL REPRESSOR YCNK"/>
    <property type="match status" value="1"/>
</dbReference>
<dbReference type="eggNOG" id="arCOG04012">
    <property type="taxonomic scope" value="Archaea"/>
</dbReference>
<organism evidence="1 2">
    <name type="scientific">Pyrobaculum calidifontis (strain DSM 21063 / JCM 11548 / VA1)</name>
    <dbReference type="NCBI Taxonomy" id="410359"/>
    <lineage>
        <taxon>Archaea</taxon>
        <taxon>Thermoproteota</taxon>
        <taxon>Thermoprotei</taxon>
        <taxon>Thermoproteales</taxon>
        <taxon>Thermoproteaceae</taxon>
        <taxon>Pyrobaculum</taxon>
    </lineage>
</organism>
<dbReference type="PANTHER" id="PTHR41247">
    <property type="entry name" value="HTH-TYPE TRANSCRIPTIONAL REPRESSOR YCNK"/>
    <property type="match status" value="1"/>
</dbReference>
<accession>A3MXH8</accession>
<keyword evidence="2" id="KW-1185">Reference proteome</keyword>
<protein>
    <recommendedName>
        <fullName evidence="3">NosL family protein</fullName>
    </recommendedName>
</protein>
<dbReference type="EMBL" id="CP000561">
    <property type="protein sequence ID" value="ABO09345.1"/>
    <property type="molecule type" value="Genomic_DNA"/>
</dbReference>
<dbReference type="Pfam" id="PF05573">
    <property type="entry name" value="NosL"/>
    <property type="match status" value="1"/>
</dbReference>
<dbReference type="PROSITE" id="PS51318">
    <property type="entry name" value="TAT"/>
    <property type="match status" value="1"/>
</dbReference>
<dbReference type="AlphaFoldDB" id="A3MXH8"/>
<reference evidence="1" key="1">
    <citation type="submission" date="2007-02" db="EMBL/GenBank/DDBJ databases">
        <title>Complete sequence of Pyrobaculum calidifontis JCM 11548.</title>
        <authorList>
            <consortium name="US DOE Joint Genome Institute"/>
            <person name="Copeland A."/>
            <person name="Lucas S."/>
            <person name="Lapidus A."/>
            <person name="Barry K."/>
            <person name="Glavina del Rio T."/>
            <person name="Dalin E."/>
            <person name="Tice H."/>
            <person name="Pitluck S."/>
            <person name="Chain P."/>
            <person name="Malfatti S."/>
            <person name="Shin M."/>
            <person name="Vergez L."/>
            <person name="Schmutz J."/>
            <person name="Larimer F."/>
            <person name="Land M."/>
            <person name="Hauser L."/>
            <person name="Kyrpides N."/>
            <person name="Mikhailova N."/>
            <person name="Cozen A.E."/>
            <person name="Fitz-Gibbon S.T."/>
            <person name="House C.H."/>
            <person name="Saltikov C."/>
            <person name="Lowe T.M."/>
            <person name="Richardson P."/>
        </authorList>
    </citation>
    <scope>NUCLEOTIDE SEQUENCE [LARGE SCALE GENOMIC DNA]</scope>
    <source>
        <strain evidence="1">JCM 11548</strain>
    </source>
</reference>
<name>A3MXH8_PYRCJ</name>
<evidence type="ECO:0000313" key="2">
    <source>
        <dbReference type="Proteomes" id="UP000001431"/>
    </source>
</evidence>
<dbReference type="InterPro" id="IPR006311">
    <property type="entry name" value="TAT_signal"/>
</dbReference>
<evidence type="ECO:0008006" key="3">
    <source>
        <dbReference type="Google" id="ProtNLM"/>
    </source>
</evidence>
<dbReference type="SUPFAM" id="SSF160387">
    <property type="entry name" value="NosL/MerB-like"/>
    <property type="match status" value="1"/>
</dbReference>
<gene>
    <name evidence="1" type="ordered locus">Pcal_1929</name>
</gene>
<dbReference type="InterPro" id="IPR008719">
    <property type="entry name" value="N2O_reductase_NosL"/>
</dbReference>
<dbReference type="Proteomes" id="UP000001431">
    <property type="component" value="Chromosome"/>
</dbReference>
<sequence length="160" mass="17404">MAGSRGVSRRAFLMALGASLLVAGGAAYLLTRPRQSGVPDVRLGVDKCAYCGMVIVDRRFAAVYNEDGKWVYFDDVICLLLYLKAVDKLGDVGKAYVHDYSTGRLIRAGEAYYVVNKRIPTPMGSGIAAFENREEAAKFGQVYTIDELVGKLEEIAPLGT</sequence>
<proteinExistence type="predicted"/>
<dbReference type="STRING" id="410359.Pcal_1929"/>